<keyword evidence="8 17" id="KW-0418">Kinase</keyword>
<reference evidence="23" key="1">
    <citation type="submission" date="2018-08" db="EMBL/GenBank/DDBJ databases">
        <authorList>
            <person name="Rossello M."/>
        </authorList>
    </citation>
    <scope>NUCLEOTIDE SEQUENCE [LARGE SCALE GENOMIC DNA]</scope>
    <source>
        <strain evidence="23">cv. Chinese Spring</strain>
    </source>
</reference>
<dbReference type="CDD" id="cd00028">
    <property type="entry name" value="B_lectin"/>
    <property type="match status" value="1"/>
</dbReference>
<evidence type="ECO:0000256" key="10">
    <source>
        <dbReference type="ARBA" id="ARBA00022989"/>
    </source>
</evidence>
<evidence type="ECO:0000259" key="22">
    <source>
        <dbReference type="PROSITE" id="PS50948"/>
    </source>
</evidence>
<dbReference type="InterPro" id="IPR000719">
    <property type="entry name" value="Prot_kinase_dom"/>
</dbReference>
<dbReference type="GO" id="GO:0005524">
    <property type="term" value="F:ATP binding"/>
    <property type="evidence" value="ECO:0007669"/>
    <property type="project" value="UniProtKB-UniRule"/>
</dbReference>
<keyword evidence="14" id="KW-0325">Glycoprotein</keyword>
<evidence type="ECO:0000256" key="16">
    <source>
        <dbReference type="ARBA" id="ARBA00048679"/>
    </source>
</evidence>
<gene>
    <name evidence="23" type="primary">LOC123077141</name>
</gene>
<keyword evidence="10 19" id="KW-1133">Transmembrane helix</keyword>
<dbReference type="PROSITE" id="PS50927">
    <property type="entry name" value="BULB_LECTIN"/>
    <property type="match status" value="1"/>
</dbReference>
<dbReference type="Gene3D" id="2.90.10.10">
    <property type="entry name" value="Bulb-type lectin domain"/>
    <property type="match status" value="1"/>
</dbReference>
<keyword evidence="7 17" id="KW-0547">Nucleotide-binding</keyword>
<evidence type="ECO:0000256" key="19">
    <source>
        <dbReference type="SAM" id="Phobius"/>
    </source>
</evidence>
<dbReference type="SUPFAM" id="SSF56112">
    <property type="entry name" value="Protein kinase-like (PK-like)"/>
    <property type="match status" value="1"/>
</dbReference>
<dbReference type="SMART" id="SM00473">
    <property type="entry name" value="PAN_AP"/>
    <property type="match status" value="1"/>
</dbReference>
<keyword evidence="2 17" id="KW-0723">Serine/threonine-protein kinase</keyword>
<evidence type="ECO:0000256" key="1">
    <source>
        <dbReference type="ARBA" id="ARBA00004479"/>
    </source>
</evidence>
<evidence type="ECO:0000256" key="7">
    <source>
        <dbReference type="ARBA" id="ARBA00022741"/>
    </source>
</evidence>
<dbReference type="InterPro" id="IPR000858">
    <property type="entry name" value="S_locus_glycoprot_dom"/>
</dbReference>
<dbReference type="PANTHER" id="PTHR47974:SF19">
    <property type="entry name" value="RECEPTOR-LIKE SERINE_THREONINE-PROTEIN KINASE"/>
    <property type="match status" value="1"/>
</dbReference>
<dbReference type="PIRSF" id="PIRSF000641">
    <property type="entry name" value="SRK"/>
    <property type="match status" value="1"/>
</dbReference>
<dbReference type="AlphaFoldDB" id="A0A3B6GN82"/>
<comment type="similarity">
    <text evidence="17">Belongs to the protein kinase superfamily. Ser/Thr protein kinase family.</text>
</comment>
<evidence type="ECO:0000256" key="11">
    <source>
        <dbReference type="ARBA" id="ARBA00023136"/>
    </source>
</evidence>
<dbReference type="InterPro" id="IPR011009">
    <property type="entry name" value="Kinase-like_dom_sf"/>
</dbReference>
<dbReference type="SMART" id="SM00220">
    <property type="entry name" value="S_TKc"/>
    <property type="match status" value="1"/>
</dbReference>
<dbReference type="Pfam" id="PF01453">
    <property type="entry name" value="B_lectin"/>
    <property type="match status" value="1"/>
</dbReference>
<evidence type="ECO:0000256" key="2">
    <source>
        <dbReference type="ARBA" id="ARBA00022527"/>
    </source>
</evidence>
<keyword evidence="3" id="KW-0245">EGF-like domain</keyword>
<dbReference type="SMART" id="SM00108">
    <property type="entry name" value="B_lectin"/>
    <property type="match status" value="1"/>
</dbReference>
<evidence type="ECO:0000259" key="21">
    <source>
        <dbReference type="PROSITE" id="PS50927"/>
    </source>
</evidence>
<proteinExistence type="inferred from homology"/>
<dbReference type="GO" id="GO:0004674">
    <property type="term" value="F:protein serine/threonine kinase activity"/>
    <property type="evidence" value="ECO:0007669"/>
    <property type="project" value="UniProtKB-KW"/>
</dbReference>
<dbReference type="Gramene" id="TraesWEE_scaffold_118467_01G000100.1">
    <property type="protein sequence ID" value="TraesWEE_scaffold_118467_01G000100.1"/>
    <property type="gene ID" value="TraesWEE_scaffold_118467_01G000100"/>
</dbReference>
<evidence type="ECO:0000256" key="17">
    <source>
        <dbReference type="PIRNR" id="PIRNR000641"/>
    </source>
</evidence>
<evidence type="ECO:0000256" key="5">
    <source>
        <dbReference type="ARBA" id="ARBA00022692"/>
    </source>
</evidence>
<dbReference type="InterPro" id="IPR024171">
    <property type="entry name" value="SRK-like_kinase"/>
</dbReference>
<accession>A0A3B6GN82</accession>
<dbReference type="CDD" id="cd01098">
    <property type="entry name" value="PAN_AP_plant"/>
    <property type="match status" value="1"/>
</dbReference>
<dbReference type="EnsemblPlants" id="TraesCS3D02G072700.1">
    <property type="protein sequence ID" value="TraesCS3D02G072700.1.cds1"/>
    <property type="gene ID" value="TraesCS3D02G072700"/>
</dbReference>
<dbReference type="GO" id="GO:0048544">
    <property type="term" value="P:recognition of pollen"/>
    <property type="evidence" value="ECO:0007669"/>
    <property type="project" value="InterPro"/>
</dbReference>
<name>A0A3B6GN82_WHEAT</name>
<dbReference type="OrthoDB" id="642904at2759"/>
<keyword evidence="9 17" id="KW-0067">ATP-binding</keyword>
<dbReference type="SMR" id="A0A3B6GN82"/>
<feature type="domain" description="Protein kinase" evidence="20">
    <location>
        <begin position="566"/>
        <end position="842"/>
    </location>
</feature>
<protein>
    <recommendedName>
        <fullName evidence="17">Receptor-like serine/threonine-protein kinase</fullName>
        <ecNumber evidence="17">2.7.11.1</ecNumber>
    </recommendedName>
</protein>
<keyword evidence="4 17" id="KW-0808">Transferase</keyword>
<comment type="subcellular location">
    <subcellularLocation>
        <location evidence="1">Membrane</location>
        <topology evidence="1">Single-pass type I membrane protein</topology>
    </subcellularLocation>
</comment>
<evidence type="ECO:0000256" key="3">
    <source>
        <dbReference type="ARBA" id="ARBA00022536"/>
    </source>
</evidence>
<dbReference type="FunFam" id="1.10.510.10:FF:000227">
    <property type="entry name" value="Serine/threonine-protein kinase"/>
    <property type="match status" value="1"/>
</dbReference>
<evidence type="ECO:0000313" key="23">
    <source>
        <dbReference type="EnsemblPlants" id="TraesCS3D02G072700.1.cds1"/>
    </source>
</evidence>
<comment type="catalytic activity">
    <reaction evidence="16 17">
        <text>L-seryl-[protein] + ATP = O-phospho-L-seryl-[protein] + ADP + H(+)</text>
        <dbReference type="Rhea" id="RHEA:17989"/>
        <dbReference type="Rhea" id="RHEA-COMP:9863"/>
        <dbReference type="Rhea" id="RHEA-COMP:11604"/>
        <dbReference type="ChEBI" id="CHEBI:15378"/>
        <dbReference type="ChEBI" id="CHEBI:29999"/>
        <dbReference type="ChEBI" id="CHEBI:30616"/>
        <dbReference type="ChEBI" id="CHEBI:83421"/>
        <dbReference type="ChEBI" id="CHEBI:456216"/>
        <dbReference type="EC" id="2.7.11.1"/>
    </reaction>
</comment>
<dbReference type="OMA" id="NWYLVIW"/>
<dbReference type="Gene3D" id="1.10.510.10">
    <property type="entry name" value="Transferase(Phosphotransferase) domain 1"/>
    <property type="match status" value="1"/>
</dbReference>
<feature type="transmembrane region" description="Helical" evidence="19">
    <location>
        <begin position="510"/>
        <end position="533"/>
    </location>
</feature>
<dbReference type="Gene3D" id="3.30.200.20">
    <property type="entry name" value="Phosphorylase Kinase, domain 1"/>
    <property type="match status" value="1"/>
</dbReference>
<evidence type="ECO:0000256" key="18">
    <source>
        <dbReference type="PROSITE-ProRule" id="PRU10141"/>
    </source>
</evidence>
<evidence type="ECO:0000256" key="12">
    <source>
        <dbReference type="ARBA" id="ARBA00023157"/>
    </source>
</evidence>
<keyword evidence="24" id="KW-1185">Reference proteome</keyword>
<dbReference type="InterPro" id="IPR003609">
    <property type="entry name" value="Pan_app"/>
</dbReference>
<dbReference type="Gramene" id="TraesROB_scaffold_119955_01G000100.1">
    <property type="protein sequence ID" value="TraesROB_scaffold_119955_01G000100.1"/>
    <property type="gene ID" value="TraesROB_scaffold_119955_01G000100"/>
</dbReference>
<dbReference type="Pfam" id="PF08276">
    <property type="entry name" value="PAN_2"/>
    <property type="match status" value="1"/>
</dbReference>
<dbReference type="CDD" id="cd14066">
    <property type="entry name" value="STKc_IRAK"/>
    <property type="match status" value="1"/>
</dbReference>
<dbReference type="PROSITE" id="PS50011">
    <property type="entry name" value="PROTEIN_KINASE_DOM"/>
    <property type="match status" value="1"/>
</dbReference>
<evidence type="ECO:0000256" key="6">
    <source>
        <dbReference type="ARBA" id="ARBA00022729"/>
    </source>
</evidence>
<dbReference type="PROSITE" id="PS50948">
    <property type="entry name" value="PAN"/>
    <property type="match status" value="1"/>
</dbReference>
<feature type="binding site" evidence="18">
    <location>
        <position position="594"/>
    </location>
    <ligand>
        <name>ATP</name>
        <dbReference type="ChEBI" id="CHEBI:30616"/>
    </ligand>
</feature>
<dbReference type="GO" id="GO:0016020">
    <property type="term" value="C:membrane"/>
    <property type="evidence" value="ECO:0007669"/>
    <property type="project" value="UniProtKB-SubCell"/>
</dbReference>
<comment type="catalytic activity">
    <reaction evidence="15 17">
        <text>L-threonyl-[protein] + ATP = O-phospho-L-threonyl-[protein] + ADP + H(+)</text>
        <dbReference type="Rhea" id="RHEA:46608"/>
        <dbReference type="Rhea" id="RHEA-COMP:11060"/>
        <dbReference type="Rhea" id="RHEA-COMP:11605"/>
        <dbReference type="ChEBI" id="CHEBI:15378"/>
        <dbReference type="ChEBI" id="CHEBI:30013"/>
        <dbReference type="ChEBI" id="CHEBI:30616"/>
        <dbReference type="ChEBI" id="CHEBI:61977"/>
        <dbReference type="ChEBI" id="CHEBI:456216"/>
        <dbReference type="EC" id="2.7.11.1"/>
    </reaction>
</comment>
<dbReference type="InterPro" id="IPR001480">
    <property type="entry name" value="Bulb-type_lectin_dom"/>
</dbReference>
<dbReference type="PROSITE" id="PS00107">
    <property type="entry name" value="PROTEIN_KINASE_ATP"/>
    <property type="match status" value="1"/>
</dbReference>
<evidence type="ECO:0000256" key="8">
    <source>
        <dbReference type="ARBA" id="ARBA00022777"/>
    </source>
</evidence>
<dbReference type="FunFam" id="3.30.200.20:FF:000250">
    <property type="entry name" value="Serine/threonine-protein kinase"/>
    <property type="match status" value="1"/>
</dbReference>
<dbReference type="InterPro" id="IPR008271">
    <property type="entry name" value="Ser/Thr_kinase_AS"/>
</dbReference>
<feature type="domain" description="Apple" evidence="22">
    <location>
        <begin position="408"/>
        <end position="494"/>
    </location>
</feature>
<dbReference type="Proteomes" id="UP000019116">
    <property type="component" value="Chromosome 3D"/>
</dbReference>
<dbReference type="SUPFAM" id="SSF51110">
    <property type="entry name" value="alpha-D-mannose-specific plant lectins"/>
    <property type="match status" value="1"/>
</dbReference>
<dbReference type="Pfam" id="PF00954">
    <property type="entry name" value="S_locus_glycop"/>
    <property type="match status" value="1"/>
</dbReference>
<evidence type="ECO:0000256" key="4">
    <source>
        <dbReference type="ARBA" id="ARBA00022679"/>
    </source>
</evidence>
<dbReference type="Gramene" id="TraesCAD_scaffold_121408_01G000100.1">
    <property type="protein sequence ID" value="TraesCAD_scaffold_121408_01G000100.1"/>
    <property type="gene ID" value="TraesCAD_scaffold_121408_01G000100"/>
</dbReference>
<dbReference type="EC" id="2.7.11.1" evidence="17"/>
<keyword evidence="13" id="KW-0675">Receptor</keyword>
<organism evidence="23">
    <name type="scientific">Triticum aestivum</name>
    <name type="common">Wheat</name>
    <dbReference type="NCBI Taxonomy" id="4565"/>
    <lineage>
        <taxon>Eukaryota</taxon>
        <taxon>Viridiplantae</taxon>
        <taxon>Streptophyta</taxon>
        <taxon>Embryophyta</taxon>
        <taxon>Tracheophyta</taxon>
        <taxon>Spermatophyta</taxon>
        <taxon>Magnoliopsida</taxon>
        <taxon>Liliopsida</taxon>
        <taxon>Poales</taxon>
        <taxon>Poaceae</taxon>
        <taxon>BOP clade</taxon>
        <taxon>Pooideae</taxon>
        <taxon>Triticodae</taxon>
        <taxon>Triticeae</taxon>
        <taxon>Triticinae</taxon>
        <taxon>Triticum</taxon>
    </lineage>
</organism>
<evidence type="ECO:0000256" key="13">
    <source>
        <dbReference type="ARBA" id="ARBA00023170"/>
    </source>
</evidence>
<evidence type="ECO:0000256" key="15">
    <source>
        <dbReference type="ARBA" id="ARBA00047899"/>
    </source>
</evidence>
<keyword evidence="12" id="KW-1015">Disulfide bond</keyword>
<sequence length="866" mass="95077">MGPLPPFSEWQTTCTRPSLPLLSNSFNHSQHSSSSMAMVPLHILLGLLLLLQATPPCSSASGDTLAAGQVLTVRDKLVSANGRFALGFFQFPPPSNTTVSKSNTTTSTSPSSNWYLVIWFYKIPVFTTVWVANRDDPIVDPKPNLTQLKISSDGNLVIIHDDVVIWSTRVVNNNRTQTNSINTTSVVLMDSANLVLTSSSGQRLWESFDYPTDVVLPGAKFGWNKVTRLNRRAISRKSTVDPGLGSYSIELETNGKGIVLKRRKPSVVYRVYAPESSEILKLLPRIQKILQLDPRTNGLIVPNYTNNPEEEYYIYTSPDESSSSFLSLDISGQIKLNIWSQANQSWQAVFADPVDVCTPAATCGPFTVCDANAQPPCDCMENFSKKSPQHWAFGDRTHGCIRNTPLYCTSGKNTTTSTDMFHPIAKVTLPYNSQSVNLATTRSKCEESCLSSCSCTAYSYSNSNCSVWHGKLLAVSLSDGLEISSEDILYLRLAAKDLPSLGKDKRKPNVGVVTAASISSFGLLILMLLLVIWRKKLGWCGSPLYANQGPSGLIAFRYIDLAHATKNFSEHLGTGGFGSVYKGALSDSTTIAVKRLDGARQGEKQFRAEVSSIGLIQHVNLVKLIGFCCQGDNRLLVYEHMFNGSLDGHLFKSNAFVLNWDIRYQIVLGMARGLSYLHQSCRECIIHCDIKPENILLNASFSPKIADFGMAAFVGRNFSRVLTTFRGTVGYLAPEWLSGVAITPKVDVYSFGMVLFEIISGKRNLPETCTGSGAGDHVEYFPLQVISKLCGGDMQSLVDPQLHGDFDLKQAERVCKVALWCIQDNESDRPTMGEVVRVLEGLQEIDMLPMPKLLAAITGRPNGTSV</sequence>
<dbReference type="Gramene" id="TraesCS3D02G072700.1">
    <property type="protein sequence ID" value="TraesCS3D02G072700.1.cds1"/>
    <property type="gene ID" value="TraesCS3D02G072700"/>
</dbReference>
<evidence type="ECO:0000256" key="14">
    <source>
        <dbReference type="ARBA" id="ARBA00023180"/>
    </source>
</evidence>
<dbReference type="GO" id="GO:0051707">
    <property type="term" value="P:response to other organism"/>
    <property type="evidence" value="ECO:0007669"/>
    <property type="project" value="UniProtKB-ARBA"/>
</dbReference>
<dbReference type="Pfam" id="PF00069">
    <property type="entry name" value="Pkinase"/>
    <property type="match status" value="1"/>
</dbReference>
<dbReference type="STRING" id="4565.A0A3B6GN82"/>
<dbReference type="InterPro" id="IPR017441">
    <property type="entry name" value="Protein_kinase_ATP_BS"/>
</dbReference>
<keyword evidence="5 19" id="KW-0812">Transmembrane</keyword>
<dbReference type="PROSITE" id="PS00108">
    <property type="entry name" value="PROTEIN_KINASE_ST"/>
    <property type="match status" value="1"/>
</dbReference>
<evidence type="ECO:0000256" key="9">
    <source>
        <dbReference type="ARBA" id="ARBA00022840"/>
    </source>
</evidence>
<dbReference type="GO" id="GO:0106310">
    <property type="term" value="F:protein serine kinase activity"/>
    <property type="evidence" value="ECO:0007669"/>
    <property type="project" value="RHEA"/>
</dbReference>
<dbReference type="Gramene" id="TraesCLE_scaffold_175309_01G000100.1">
    <property type="protein sequence ID" value="TraesCLE_scaffold_175309_01G000100.1"/>
    <property type="gene ID" value="TraesCLE_scaffold_175309_01G000100"/>
</dbReference>
<evidence type="ECO:0000259" key="20">
    <source>
        <dbReference type="PROSITE" id="PS50011"/>
    </source>
</evidence>
<evidence type="ECO:0000313" key="24">
    <source>
        <dbReference type="Proteomes" id="UP000019116"/>
    </source>
</evidence>
<dbReference type="Gramene" id="TraesCS3D03G0142800.1">
    <property type="protein sequence ID" value="TraesCS3D03G0142800.1.CDS1"/>
    <property type="gene ID" value="TraesCS3D03G0142800"/>
</dbReference>
<dbReference type="PANTHER" id="PTHR47974">
    <property type="entry name" value="OS07G0415500 PROTEIN"/>
    <property type="match status" value="1"/>
</dbReference>
<reference evidence="23" key="2">
    <citation type="submission" date="2018-10" db="UniProtKB">
        <authorList>
            <consortium name="EnsemblPlants"/>
        </authorList>
    </citation>
    <scope>IDENTIFICATION</scope>
</reference>
<feature type="domain" description="Bulb-type lectin" evidence="21">
    <location>
        <begin position="62"/>
        <end position="209"/>
    </location>
</feature>
<keyword evidence="6" id="KW-0732">Signal</keyword>
<dbReference type="InterPro" id="IPR036426">
    <property type="entry name" value="Bulb-type_lectin_dom_sf"/>
</dbReference>
<keyword evidence="11 19" id="KW-0472">Membrane</keyword>